<dbReference type="Proteomes" id="UP000002729">
    <property type="component" value="Unassembled WGS sequence"/>
</dbReference>
<proteinExistence type="predicted"/>
<evidence type="ECO:0000259" key="4">
    <source>
        <dbReference type="PROSITE" id="PS51294"/>
    </source>
</evidence>
<feature type="domain" description="Myb-like" evidence="3">
    <location>
        <begin position="6"/>
        <end position="58"/>
    </location>
</feature>
<protein>
    <submittedName>
        <fullName evidence="5">Uncharacterized protein</fullName>
    </submittedName>
</protein>
<dbReference type="EMBL" id="GL833155">
    <property type="protein sequence ID" value="EGB04144.1"/>
    <property type="molecule type" value="Genomic_DNA"/>
</dbReference>
<keyword evidence="1" id="KW-0677">Repeat</keyword>
<dbReference type="AlphaFoldDB" id="F0YL55"/>
<dbReference type="CDD" id="cd00167">
    <property type="entry name" value="SANT"/>
    <property type="match status" value="2"/>
</dbReference>
<dbReference type="PANTHER" id="PTHR45614">
    <property type="entry name" value="MYB PROTEIN-RELATED"/>
    <property type="match status" value="1"/>
</dbReference>
<dbReference type="InterPro" id="IPR017930">
    <property type="entry name" value="Myb_dom"/>
</dbReference>
<dbReference type="KEGG" id="aaf:AURANDRAFT_39143"/>
<dbReference type="GO" id="GO:0005634">
    <property type="term" value="C:nucleus"/>
    <property type="evidence" value="ECO:0007669"/>
    <property type="project" value="TreeGrafter"/>
</dbReference>
<dbReference type="PROSITE" id="PS51294">
    <property type="entry name" value="HTH_MYB"/>
    <property type="match status" value="2"/>
</dbReference>
<dbReference type="GO" id="GO:0000981">
    <property type="term" value="F:DNA-binding transcription factor activity, RNA polymerase II-specific"/>
    <property type="evidence" value="ECO:0007669"/>
    <property type="project" value="TreeGrafter"/>
</dbReference>
<gene>
    <name evidence="5" type="ORF">AURANDRAFT_39143</name>
</gene>
<keyword evidence="6" id="KW-1185">Reference proteome</keyword>
<evidence type="ECO:0000313" key="5">
    <source>
        <dbReference type="EMBL" id="EGB04144.1"/>
    </source>
</evidence>
<dbReference type="PANTHER" id="PTHR45614:SF274">
    <property type="entry name" value="MYB-LIKE DNA-BINDING PROTEIN"/>
    <property type="match status" value="1"/>
</dbReference>
<accession>F0YL55</accession>
<evidence type="ECO:0000313" key="6">
    <source>
        <dbReference type="Proteomes" id="UP000002729"/>
    </source>
</evidence>
<dbReference type="OMA" id="KWTVIAQ"/>
<evidence type="ECO:0000256" key="1">
    <source>
        <dbReference type="ARBA" id="ARBA00022737"/>
    </source>
</evidence>
<dbReference type="GO" id="GO:0000978">
    <property type="term" value="F:RNA polymerase II cis-regulatory region sequence-specific DNA binding"/>
    <property type="evidence" value="ECO:0007669"/>
    <property type="project" value="TreeGrafter"/>
</dbReference>
<dbReference type="InterPro" id="IPR009057">
    <property type="entry name" value="Homeodomain-like_sf"/>
</dbReference>
<keyword evidence="2" id="KW-0238">DNA-binding</keyword>
<reference evidence="5 6" key="1">
    <citation type="journal article" date="2011" name="Proc. Natl. Acad. Sci. U.S.A.">
        <title>Niche of harmful alga Aureococcus anophagefferens revealed through ecogenomics.</title>
        <authorList>
            <person name="Gobler C.J."/>
            <person name="Berry D.L."/>
            <person name="Dyhrman S.T."/>
            <person name="Wilhelm S.W."/>
            <person name="Salamov A."/>
            <person name="Lobanov A.V."/>
            <person name="Zhang Y."/>
            <person name="Collier J.L."/>
            <person name="Wurch L.L."/>
            <person name="Kustka A.B."/>
            <person name="Dill B.D."/>
            <person name="Shah M."/>
            <person name="VerBerkmoes N.C."/>
            <person name="Kuo A."/>
            <person name="Terry A."/>
            <person name="Pangilinan J."/>
            <person name="Lindquist E.A."/>
            <person name="Lucas S."/>
            <person name="Paulsen I.T."/>
            <person name="Hattenrath-Lehmann T.K."/>
            <person name="Talmage S.C."/>
            <person name="Walker E.A."/>
            <person name="Koch F."/>
            <person name="Burson A.M."/>
            <person name="Marcoval M.A."/>
            <person name="Tang Y.Z."/>
            <person name="Lecleir G.R."/>
            <person name="Coyne K.J."/>
            <person name="Berg G.M."/>
            <person name="Bertrand E.M."/>
            <person name="Saito M.A."/>
            <person name="Gladyshev V.N."/>
            <person name="Grigoriev I.V."/>
        </authorList>
    </citation>
    <scope>NUCLEOTIDE SEQUENCE [LARGE SCALE GENOMIC DNA]</scope>
    <source>
        <strain evidence="6">CCMP 1984</strain>
    </source>
</reference>
<organism evidence="6">
    <name type="scientific">Aureococcus anophagefferens</name>
    <name type="common">Harmful bloom alga</name>
    <dbReference type="NCBI Taxonomy" id="44056"/>
    <lineage>
        <taxon>Eukaryota</taxon>
        <taxon>Sar</taxon>
        <taxon>Stramenopiles</taxon>
        <taxon>Ochrophyta</taxon>
        <taxon>Pelagophyceae</taxon>
        <taxon>Pelagomonadales</taxon>
        <taxon>Pelagomonadaceae</taxon>
        <taxon>Aureococcus</taxon>
    </lineage>
</organism>
<dbReference type="eggNOG" id="KOG0048">
    <property type="taxonomic scope" value="Eukaryota"/>
</dbReference>
<dbReference type="FunFam" id="1.10.10.60:FF:000010">
    <property type="entry name" value="Transcriptional activator Myb isoform A"/>
    <property type="match status" value="1"/>
</dbReference>
<dbReference type="SUPFAM" id="SSF46689">
    <property type="entry name" value="Homeodomain-like"/>
    <property type="match status" value="1"/>
</dbReference>
<name>F0YL55_AURAN</name>
<dbReference type="PROSITE" id="PS50090">
    <property type="entry name" value="MYB_LIKE"/>
    <property type="match status" value="2"/>
</dbReference>
<dbReference type="InterPro" id="IPR001005">
    <property type="entry name" value="SANT/Myb"/>
</dbReference>
<dbReference type="InParanoid" id="F0YL55"/>
<feature type="domain" description="Myb-like" evidence="3">
    <location>
        <begin position="59"/>
        <end position="109"/>
    </location>
</feature>
<dbReference type="SMART" id="SM00717">
    <property type="entry name" value="SANT"/>
    <property type="match status" value="2"/>
</dbReference>
<dbReference type="InterPro" id="IPR050560">
    <property type="entry name" value="MYB_TF"/>
</dbReference>
<dbReference type="Pfam" id="PF13921">
    <property type="entry name" value="Myb_DNA-bind_6"/>
    <property type="match status" value="1"/>
</dbReference>
<dbReference type="GeneID" id="20221944"/>
<evidence type="ECO:0000259" key="3">
    <source>
        <dbReference type="PROSITE" id="PS50090"/>
    </source>
</evidence>
<feature type="domain" description="HTH myb-type" evidence="4">
    <location>
        <begin position="59"/>
        <end position="113"/>
    </location>
</feature>
<dbReference type="OrthoDB" id="2143914at2759"/>
<feature type="domain" description="HTH myb-type" evidence="4">
    <location>
        <begin position="1"/>
        <end position="58"/>
    </location>
</feature>
<dbReference type="RefSeq" id="XP_009041130.1">
    <property type="nucleotide sequence ID" value="XM_009042882.1"/>
</dbReference>
<dbReference type="Gene3D" id="1.10.10.60">
    <property type="entry name" value="Homeodomain-like"/>
    <property type="match status" value="2"/>
</dbReference>
<sequence length="134" mass="15653">MASGDRRVWSQQEDSAIKDLVMRYGTRSWSVIAEHIVSDYNIEGRTGKQCRERWHNHLDPHINKDAWTADEERVMADAHKSLGNKWSEIAKLLPGRTDNHVKNHWYSFMRRNVRRLNREVNDGQPNHQHVGSGA</sequence>
<evidence type="ECO:0000256" key="2">
    <source>
        <dbReference type="ARBA" id="ARBA00023125"/>
    </source>
</evidence>